<dbReference type="PANTHER" id="PTHR30572">
    <property type="entry name" value="MEMBRANE COMPONENT OF TRANSPORTER-RELATED"/>
    <property type="match status" value="1"/>
</dbReference>
<feature type="domain" description="MacB-like periplasmic core" evidence="3">
    <location>
        <begin position="149"/>
        <end position="257"/>
    </location>
</feature>
<evidence type="ECO:0000259" key="3">
    <source>
        <dbReference type="Pfam" id="PF12704"/>
    </source>
</evidence>
<name>E0RV68_BUTPB</name>
<gene>
    <name evidence="4" type="ordered locus">bpr_I1601</name>
</gene>
<dbReference type="InterPro" id="IPR025857">
    <property type="entry name" value="MacB_PCD"/>
</dbReference>
<evidence type="ECO:0000313" key="5">
    <source>
        <dbReference type="Proteomes" id="UP000001299"/>
    </source>
</evidence>
<dbReference type="STRING" id="515622.bpr_I1601"/>
<protein>
    <submittedName>
        <fullName evidence="4">ABC transporter permease protein</fullName>
    </submittedName>
</protein>
<feature type="region of interest" description="Disordered" evidence="1">
    <location>
        <begin position="115"/>
        <end position="134"/>
    </location>
</feature>
<evidence type="ECO:0000256" key="1">
    <source>
        <dbReference type="SAM" id="MobiDB-lite"/>
    </source>
</evidence>
<feature type="compositionally biased region" description="Low complexity" evidence="1">
    <location>
        <begin position="119"/>
        <end position="134"/>
    </location>
</feature>
<dbReference type="RefSeq" id="WP_013280992.1">
    <property type="nucleotide sequence ID" value="NC_014387.1"/>
</dbReference>
<sequence length="422" mass="47161">MFFELIWKQIKKFFSNKKRNIVLIIIVVLLLIDVIMGMLCRIIVSHLPEQLAASRWDYDGNVAQVSLFFTEDRSIAPEDIKRIEYSMVKKLADAGVVAIDDKEKESAGGKKIVDTVELGGSDNSGSSDNSQSENNDVIKVYNSCYSAQGISNIVFENRTAENVISIGVDGDFFFFHPLELVSGSFFMADDLMKDKIVIDEDLAWQLFGSNDIVGQCVTIGGINHYVAGVVKRKEGRFNEAAGLTSSIVYMSYDSLSKYGEILSGKTMDKELSEDGLNANIGGINCYEIVCPSPVDGLLAKIIKECSGLDDKYINVVDNSDRFSFFKLLEVSSNFGIRSMWDKPIFYPYWENVARGYEDVLAILNMIRLISIVALAVLVAVLVVIAYRNKKWTVEGLLSYVADKKYELESKQKERLLASKDSE</sequence>
<dbReference type="EMBL" id="CP001810">
    <property type="protein sequence ID" value="ADL34338.1"/>
    <property type="molecule type" value="Genomic_DNA"/>
</dbReference>
<dbReference type="Proteomes" id="UP000001299">
    <property type="component" value="Chromosome 1"/>
</dbReference>
<evidence type="ECO:0000256" key="2">
    <source>
        <dbReference type="SAM" id="Phobius"/>
    </source>
</evidence>
<feature type="transmembrane region" description="Helical" evidence="2">
    <location>
        <begin position="365"/>
        <end position="386"/>
    </location>
</feature>
<dbReference type="eggNOG" id="COG0577">
    <property type="taxonomic scope" value="Bacteria"/>
</dbReference>
<dbReference type="GO" id="GO:0022857">
    <property type="term" value="F:transmembrane transporter activity"/>
    <property type="evidence" value="ECO:0007669"/>
    <property type="project" value="TreeGrafter"/>
</dbReference>
<evidence type="ECO:0000313" key="4">
    <source>
        <dbReference type="EMBL" id="ADL34338.1"/>
    </source>
</evidence>
<dbReference type="InterPro" id="IPR050250">
    <property type="entry name" value="Macrolide_Exporter_MacB"/>
</dbReference>
<accession>E0RV68</accession>
<dbReference type="HOGENOM" id="CLU_762441_0_0_9"/>
<dbReference type="GO" id="GO:0005886">
    <property type="term" value="C:plasma membrane"/>
    <property type="evidence" value="ECO:0007669"/>
    <property type="project" value="TreeGrafter"/>
</dbReference>
<dbReference type="Pfam" id="PF12704">
    <property type="entry name" value="MacB_PCD"/>
    <property type="match status" value="1"/>
</dbReference>
<dbReference type="KEGG" id="bpb:bpr_I1601"/>
<proteinExistence type="predicted"/>
<keyword evidence="2" id="KW-0812">Transmembrane</keyword>
<keyword evidence="2" id="KW-1133">Transmembrane helix</keyword>
<organism evidence="4 5">
    <name type="scientific">Butyrivibrio proteoclasticus (strain ATCC 51982 / DSM 14932 / B316)</name>
    <name type="common">Clostridium proteoclasticum</name>
    <dbReference type="NCBI Taxonomy" id="515622"/>
    <lineage>
        <taxon>Bacteria</taxon>
        <taxon>Bacillati</taxon>
        <taxon>Bacillota</taxon>
        <taxon>Clostridia</taxon>
        <taxon>Lachnospirales</taxon>
        <taxon>Lachnospiraceae</taxon>
        <taxon>Butyrivibrio</taxon>
    </lineage>
</organism>
<keyword evidence="5" id="KW-1185">Reference proteome</keyword>
<reference evidence="4 5" key="1">
    <citation type="journal article" date="2010" name="PLoS ONE">
        <title>The glycobiome of the rumen bacterium Butyrivibrio proteoclasticus B316(T) highlights adaptation to a polysaccharide-rich environment.</title>
        <authorList>
            <person name="Kelly W.J."/>
            <person name="Leahy S.C."/>
            <person name="Altermann E."/>
            <person name="Yeoman C.J."/>
            <person name="Dunne J.C."/>
            <person name="Kong Z."/>
            <person name="Pacheco D.M."/>
            <person name="Li D."/>
            <person name="Noel S.J."/>
            <person name="Moon C.D."/>
            <person name="Cookson A.L."/>
            <person name="Attwood G.T."/>
        </authorList>
    </citation>
    <scope>NUCLEOTIDE SEQUENCE [LARGE SCALE GENOMIC DNA]</scope>
    <source>
        <strain evidence="5">ATCC 51982 / DSM 14932 / B316</strain>
    </source>
</reference>
<keyword evidence="2" id="KW-0472">Membrane</keyword>
<dbReference type="AlphaFoldDB" id="E0RV68"/>
<feature type="transmembrane region" description="Helical" evidence="2">
    <location>
        <begin position="21"/>
        <end position="44"/>
    </location>
</feature>
<dbReference type="PANTHER" id="PTHR30572:SF4">
    <property type="entry name" value="ABC TRANSPORTER PERMEASE YTRF"/>
    <property type="match status" value="1"/>
</dbReference>